<dbReference type="AlphaFoldDB" id="A0A1M7N886"/>
<proteinExistence type="predicted"/>
<feature type="domain" description="DUF4123" evidence="1">
    <location>
        <begin position="10"/>
        <end position="117"/>
    </location>
</feature>
<gene>
    <name evidence="2" type="ORF">SAMN05216593_105283</name>
</gene>
<sequence length="265" mass="30470">MTTSLLLERTDHLLEKLYQLLPDPRPKVLFDKTELAPHREKSPLWLVASADYSLVQAVHSAPEDWPGLIIESPFSNDTLLAHLRHLLIIHFDGIRRGVLRYSNPVTASYFFTSGAPEENAPWLGPIFRLSWYGGTWADLAQGTQRWISLDNPHVSRWTPAAQPTTPRLRDIHEDAFRRQERERFAYGWWKKQTGTTFPDALAYLDEGMAHGFATDPALMNRYLSLRAQHPDLETPPRQYGGTGEERLNALQRLLQQPHPNKEFTQ</sequence>
<dbReference type="EMBL" id="FRDA01000005">
    <property type="protein sequence ID" value="SHM99788.1"/>
    <property type="molecule type" value="Genomic_DNA"/>
</dbReference>
<evidence type="ECO:0000259" key="1">
    <source>
        <dbReference type="Pfam" id="PF13503"/>
    </source>
</evidence>
<name>A0A1M7N886_9PSED</name>
<evidence type="ECO:0000313" key="3">
    <source>
        <dbReference type="Proteomes" id="UP000183983"/>
    </source>
</evidence>
<reference evidence="2 3" key="1">
    <citation type="submission" date="2016-11" db="EMBL/GenBank/DDBJ databases">
        <authorList>
            <person name="Jaros S."/>
            <person name="Januszkiewicz K."/>
            <person name="Wedrychowicz H."/>
        </authorList>
    </citation>
    <scope>NUCLEOTIDE SEQUENCE [LARGE SCALE GENOMIC DNA]</scope>
    <source>
        <strain evidence="2 3">LMG 26898</strain>
    </source>
</reference>
<dbReference type="InterPro" id="IPR025391">
    <property type="entry name" value="DUF4123"/>
</dbReference>
<dbReference type="Pfam" id="PF13503">
    <property type="entry name" value="DUF4123"/>
    <property type="match status" value="1"/>
</dbReference>
<organism evidence="2 3">
    <name type="scientific">Pseudomonas asturiensis</name>
    <dbReference type="NCBI Taxonomy" id="1190415"/>
    <lineage>
        <taxon>Bacteria</taxon>
        <taxon>Pseudomonadati</taxon>
        <taxon>Pseudomonadota</taxon>
        <taxon>Gammaproteobacteria</taxon>
        <taxon>Pseudomonadales</taxon>
        <taxon>Pseudomonadaceae</taxon>
        <taxon>Pseudomonas</taxon>
    </lineage>
</organism>
<protein>
    <recommendedName>
        <fullName evidence="1">DUF4123 domain-containing protein</fullName>
    </recommendedName>
</protein>
<dbReference type="Proteomes" id="UP000183983">
    <property type="component" value="Unassembled WGS sequence"/>
</dbReference>
<dbReference type="OrthoDB" id="6363308at2"/>
<evidence type="ECO:0000313" key="2">
    <source>
        <dbReference type="EMBL" id="SHM99788.1"/>
    </source>
</evidence>
<accession>A0A1M7N886</accession>
<dbReference type="STRING" id="1190415.SAMN05216593_105283"/>